<keyword evidence="4" id="KW-1185">Reference proteome</keyword>
<reference evidence="4" key="1">
    <citation type="submission" date="2016-11" db="EMBL/GenBank/DDBJ databases">
        <authorList>
            <person name="Varghese N."/>
            <person name="Submissions S."/>
        </authorList>
    </citation>
    <scope>NUCLEOTIDE SEQUENCE [LARGE SCALE GENOMIC DNA]</scope>
    <source>
        <strain evidence="4">DSM 26134</strain>
    </source>
</reference>
<evidence type="ECO:0000313" key="4">
    <source>
        <dbReference type="Proteomes" id="UP000184474"/>
    </source>
</evidence>
<dbReference type="AlphaFoldDB" id="A0A1M6KPH2"/>
<dbReference type="RefSeq" id="WP_073119367.1">
    <property type="nucleotide sequence ID" value="NZ_FRAA01000001.1"/>
</dbReference>
<evidence type="ECO:0000256" key="1">
    <source>
        <dbReference type="SAM" id="SignalP"/>
    </source>
</evidence>
<accession>A0A1M6KPH2</accession>
<evidence type="ECO:0000259" key="2">
    <source>
        <dbReference type="Pfam" id="PF14730"/>
    </source>
</evidence>
<feature type="domain" description="DUF4468" evidence="2">
    <location>
        <begin position="39"/>
        <end position="109"/>
    </location>
</feature>
<feature type="signal peptide" evidence="1">
    <location>
        <begin position="1"/>
        <end position="18"/>
    </location>
</feature>
<name>A0A1M6KPH2_REIAG</name>
<evidence type="ECO:0000313" key="3">
    <source>
        <dbReference type="EMBL" id="SHJ60903.1"/>
    </source>
</evidence>
<proteinExistence type="predicted"/>
<organism evidence="3 4">
    <name type="scientific">Reichenbachiella agariperforans</name>
    <dbReference type="NCBI Taxonomy" id="156994"/>
    <lineage>
        <taxon>Bacteria</taxon>
        <taxon>Pseudomonadati</taxon>
        <taxon>Bacteroidota</taxon>
        <taxon>Cytophagia</taxon>
        <taxon>Cytophagales</taxon>
        <taxon>Reichenbachiellaceae</taxon>
        <taxon>Reichenbachiella</taxon>
    </lineage>
</organism>
<dbReference type="EMBL" id="FRAA01000001">
    <property type="protein sequence ID" value="SHJ60903.1"/>
    <property type="molecule type" value="Genomic_DNA"/>
</dbReference>
<sequence>MKRIIFILVVMASFQATAQLTLESGKYIHQKIVRVEGDKVELYRKAQAFVDNRFSGSEHKIYSLEAENKIRIKATQEHELDGMPNAVSYTLVIECLDGMYRETVKDLTYRTKGKVYVLEDKKLKAKKKIIPDLDSEFQVISESLKTSMYGEMMAQKQP</sequence>
<dbReference type="Gene3D" id="3.30.530.80">
    <property type="match status" value="1"/>
</dbReference>
<dbReference type="Proteomes" id="UP000184474">
    <property type="component" value="Unassembled WGS sequence"/>
</dbReference>
<dbReference type="InterPro" id="IPR027823">
    <property type="entry name" value="DUF4468"/>
</dbReference>
<protein>
    <submittedName>
        <fullName evidence="3">Intein N-terminal splicing region</fullName>
    </submittedName>
</protein>
<keyword evidence="1" id="KW-0732">Signal</keyword>
<gene>
    <name evidence="3" type="ORF">SAMN04488028_101660</name>
</gene>
<feature type="chain" id="PRO_5012409704" evidence="1">
    <location>
        <begin position="19"/>
        <end position="158"/>
    </location>
</feature>
<dbReference type="Pfam" id="PF14730">
    <property type="entry name" value="DUF4468"/>
    <property type="match status" value="1"/>
</dbReference>